<dbReference type="SUPFAM" id="SSF52172">
    <property type="entry name" value="CheY-like"/>
    <property type="match status" value="2"/>
</dbReference>
<dbReference type="SMART" id="SM00448">
    <property type="entry name" value="REC"/>
    <property type="match status" value="2"/>
</dbReference>
<keyword evidence="6" id="KW-1185">Reference proteome</keyword>
<name>A0ABT8D3Q1_9RHOB</name>
<feature type="modified residue" description="4-aspartylphosphate" evidence="2">
    <location>
        <position position="215"/>
    </location>
</feature>
<evidence type="ECO:0000313" key="6">
    <source>
        <dbReference type="Proteomes" id="UP001243846"/>
    </source>
</evidence>
<reference evidence="6" key="1">
    <citation type="journal article" date="2019" name="Int. J. Syst. Evol. Microbiol.">
        <title>The Global Catalogue of Microorganisms (GCM) 10K type strain sequencing project: providing services to taxonomists for standard genome sequencing and annotation.</title>
        <authorList>
            <consortium name="The Broad Institute Genomics Platform"/>
            <consortium name="The Broad Institute Genome Sequencing Center for Infectious Disease"/>
            <person name="Wu L."/>
            <person name="Ma J."/>
        </authorList>
    </citation>
    <scope>NUCLEOTIDE SEQUENCE [LARGE SCALE GENOMIC DNA]</scope>
    <source>
        <strain evidence="6">CECT 8482</strain>
    </source>
</reference>
<dbReference type="Pfam" id="PF00072">
    <property type="entry name" value="Response_reg"/>
    <property type="match status" value="2"/>
</dbReference>
<proteinExistence type="predicted"/>
<dbReference type="Gene3D" id="3.40.50.2300">
    <property type="match status" value="2"/>
</dbReference>
<evidence type="ECO:0000256" key="2">
    <source>
        <dbReference type="PROSITE-ProRule" id="PRU00169"/>
    </source>
</evidence>
<dbReference type="PROSITE" id="PS50110">
    <property type="entry name" value="RESPONSE_REGULATORY"/>
    <property type="match status" value="2"/>
</dbReference>
<gene>
    <name evidence="5" type="ORF">QWZ10_03520</name>
</gene>
<evidence type="ECO:0000313" key="5">
    <source>
        <dbReference type="EMBL" id="MDN3711119.1"/>
    </source>
</evidence>
<dbReference type="EMBL" id="JAUFRC010000001">
    <property type="protein sequence ID" value="MDN3711119.1"/>
    <property type="molecule type" value="Genomic_DNA"/>
</dbReference>
<feature type="region of interest" description="Disordered" evidence="3">
    <location>
        <begin position="140"/>
        <end position="187"/>
    </location>
</feature>
<feature type="domain" description="Response regulatory" evidence="4">
    <location>
        <begin position="17"/>
        <end position="139"/>
    </location>
</feature>
<protein>
    <submittedName>
        <fullName evidence="5">Response regulator</fullName>
    </submittedName>
</protein>
<comment type="caution">
    <text evidence="5">The sequence shown here is derived from an EMBL/GenBank/DDBJ whole genome shotgun (WGS) entry which is preliminary data.</text>
</comment>
<dbReference type="InterPro" id="IPR001789">
    <property type="entry name" value="Sig_transdc_resp-reg_receiver"/>
</dbReference>
<keyword evidence="1 2" id="KW-0597">Phosphoprotein</keyword>
<sequence length="388" mass="42379">MTLSPKQRLAQAFQDKRALIVDDIATSRETLSAMIAQFGVTAQTASSGPEALAILHDAAARGKAFDVVLMDWRMPGMDGVETARHIRSDKFLRDTPAVLMVTAHAGEEIIRNVDTLELQGLLIKPVTESVLFNAIQPIFDPPAQGGSGERDPREPSAPSRHPARQPCTGCGRQPLQPRGRDRLPRTRGVHVTTAESGFEALDQLEAKRFDAVLMDMQMPEMDGLETTKRIREIQSLRDLPVIALTAQARVEDREATLLVGMAAHLTKPIDESLLYSTLASVLDGQMTPMQLAAPEPEPEIATLRSIWQKRSNGCVATVSGSTGCLTSSCATLPNAPTSYAMPWKRKMPRRLVLSPTASAASLAISAPTRCSNMPKRWSWRSTTARRKI</sequence>
<organism evidence="5 6">
    <name type="scientific">Paracoccus cavernae</name>
    <dbReference type="NCBI Taxonomy" id="1571207"/>
    <lineage>
        <taxon>Bacteria</taxon>
        <taxon>Pseudomonadati</taxon>
        <taxon>Pseudomonadota</taxon>
        <taxon>Alphaproteobacteria</taxon>
        <taxon>Rhodobacterales</taxon>
        <taxon>Paracoccaceae</taxon>
        <taxon>Paracoccus</taxon>
    </lineage>
</organism>
<dbReference type="Proteomes" id="UP001243846">
    <property type="component" value="Unassembled WGS sequence"/>
</dbReference>
<evidence type="ECO:0000259" key="4">
    <source>
        <dbReference type="PROSITE" id="PS50110"/>
    </source>
</evidence>
<dbReference type="PANTHER" id="PTHR45339:SF5">
    <property type="entry name" value="HISTIDINE KINASE"/>
    <property type="match status" value="1"/>
</dbReference>
<dbReference type="CDD" id="cd17546">
    <property type="entry name" value="REC_hyHK_CKI1_RcsC-like"/>
    <property type="match status" value="2"/>
</dbReference>
<dbReference type="InterPro" id="IPR011006">
    <property type="entry name" value="CheY-like_superfamily"/>
</dbReference>
<feature type="modified residue" description="4-aspartylphosphate" evidence="2">
    <location>
        <position position="71"/>
    </location>
</feature>
<dbReference type="PANTHER" id="PTHR45339">
    <property type="entry name" value="HYBRID SIGNAL TRANSDUCTION HISTIDINE KINASE J"/>
    <property type="match status" value="1"/>
</dbReference>
<evidence type="ECO:0000256" key="3">
    <source>
        <dbReference type="SAM" id="MobiDB-lite"/>
    </source>
</evidence>
<feature type="domain" description="Response regulatory" evidence="4">
    <location>
        <begin position="166"/>
        <end position="282"/>
    </location>
</feature>
<evidence type="ECO:0000256" key="1">
    <source>
        <dbReference type="ARBA" id="ARBA00022553"/>
    </source>
</evidence>
<accession>A0ABT8D3Q1</accession>